<evidence type="ECO:0000256" key="6">
    <source>
        <dbReference type="SAM" id="MobiDB-lite"/>
    </source>
</evidence>
<evidence type="ECO:0000256" key="3">
    <source>
        <dbReference type="ARBA" id="ARBA00024186"/>
    </source>
</evidence>
<evidence type="ECO:0000256" key="1">
    <source>
        <dbReference type="ARBA" id="ARBA00023054"/>
    </source>
</evidence>
<dbReference type="PANTHER" id="PTHR31908:SF2">
    <property type="entry name" value="PROTEIN CROWDED NUCLEI 4"/>
    <property type="match status" value="1"/>
</dbReference>
<evidence type="ECO:0000256" key="5">
    <source>
        <dbReference type="SAM" id="Coils"/>
    </source>
</evidence>
<reference evidence="7" key="1">
    <citation type="submission" date="2020-07" db="EMBL/GenBank/DDBJ databases">
        <authorList>
            <person name="Lin J."/>
        </authorList>
    </citation>
    <scope>NUCLEOTIDE SEQUENCE</scope>
</reference>
<name>A0A6V7QF09_ANACO</name>
<comment type="similarity">
    <text evidence="4">Belongs to the CRWN family.</text>
</comment>
<dbReference type="InterPro" id="IPR040418">
    <property type="entry name" value="CRWN"/>
</dbReference>
<dbReference type="AlphaFoldDB" id="A0A6V7QF09"/>
<feature type="region of interest" description="Disordered" evidence="6">
    <location>
        <begin position="1005"/>
        <end position="1031"/>
    </location>
</feature>
<keyword evidence="2" id="KW-0539">Nucleus</keyword>
<comment type="subcellular location">
    <subcellularLocation>
        <location evidence="3">Nucleus lamina</location>
    </subcellularLocation>
</comment>
<accession>A0A6V7QF09</accession>
<dbReference type="PANTHER" id="PTHR31908">
    <property type="entry name" value="PROTEIN CROWDED NUCLEI 4"/>
    <property type="match status" value="1"/>
</dbReference>
<feature type="region of interest" description="Disordered" evidence="6">
    <location>
        <begin position="18"/>
        <end position="61"/>
    </location>
</feature>
<feature type="coiled-coil region" evidence="5">
    <location>
        <begin position="707"/>
        <end position="783"/>
    </location>
</feature>
<feature type="coiled-coil region" evidence="5">
    <location>
        <begin position="242"/>
        <end position="276"/>
    </location>
</feature>
<dbReference type="GO" id="GO:0005652">
    <property type="term" value="C:nuclear lamina"/>
    <property type="evidence" value="ECO:0007669"/>
    <property type="project" value="UniProtKB-SubCell"/>
</dbReference>
<evidence type="ECO:0000256" key="2">
    <source>
        <dbReference type="ARBA" id="ARBA00023242"/>
    </source>
</evidence>
<keyword evidence="1 5" id="KW-0175">Coiled coil</keyword>
<dbReference type="EMBL" id="LR862135">
    <property type="protein sequence ID" value="CAD1841415.1"/>
    <property type="molecule type" value="Genomic_DNA"/>
</dbReference>
<feature type="compositionally biased region" description="Acidic residues" evidence="6">
    <location>
        <begin position="1014"/>
        <end position="1028"/>
    </location>
</feature>
<evidence type="ECO:0000313" key="7">
    <source>
        <dbReference type="EMBL" id="CAD1841415.1"/>
    </source>
</evidence>
<sequence length="1042" mass="120292">MQQCPDSLAVIVPGRIISPPKLNEKSNHFPRKSSSEKTQAPKLLSPPPSYGSGAGDGEPAAEGVAGARYLPRGGGGGGDEALWKRLVEAGFDEESVRRRDKAALIAYIAKLESEIYDYQHHMGLLIMEKKEWTSKCEQVKASTESSAVAYNRERVAQLSALAEAKKHEENLRKALGIEKECVVNVEKALHEVRAELAEIKVASERKLAETHLITEVAQRKFEEAEKKLIAAKSLEADAKLTRDAALRSLQDVEAREDDLRRRLISFESECEAKENEISFQRKFLNDSQRVLHEEEERLLEKQALLNQREECIFDREKELIYLEKRLEDDKSTIVGEFKALKEEKATLDLKIAALAAREDAIVRRESLLDKRERELLILQETIACKEHAEIQKLIDEQEAVLGRRKGEFETEMGKRRKLVEDEMEAKRIFLDHGEADLNERANSIQDKEQAIELQLFELAEKQEDIAMRSKQLEEEKENLEKSIKASELELKNIQREREDIAKLKMELEKAKTSLEEEKIVLTRAQENLEITREERNEVLDLEQNLKEEIDSLRAQKMELLADADRLQAEKERFEIEWDLIDEKKEELKKEVEMIAEERKAVAQYLKNEKDSIKQEKDNLRSQYMSSVESLSREREEFMSHMQREHSNWLSKIQQEREDFTRDINIQRKDLQNSFYQRRADLETWLRENDEAFTRKLAEELKFINSQKKTIEMQLEHVASELQKLDNERKEIALEREQRERELLEIKSSVEVLNAQREKLQKQRELLHADREAISQQIEQLKELQSLDIESETRVLSMAPSNKESAPMNIKMNVGDVLEEIIEEQNTDTNHESMGKYLPEKTSDASVPVSTPLSWIRKYTKVIFQRSPENNVNSGSSEHSQSKNLREFGKVTEDSRTDLLELDMISNMSPFTQNVESISKMEGQTDMKISQLGEGVGETTRTVDNIVPSLGRKRLNGRFSRDHTDMQLEPSWKNQKMSAQKGDDNGLVVAQTKDLSAFIAKQVAGVALAPREQEQNQDDDNEADDEDEKEVSVKEKLWNFLIT</sequence>
<feature type="coiled-coil region" evidence="5">
    <location>
        <begin position="458"/>
        <end position="622"/>
    </location>
</feature>
<proteinExistence type="inferred from homology"/>
<dbReference type="GO" id="GO:0006997">
    <property type="term" value="P:nucleus organization"/>
    <property type="evidence" value="ECO:0007669"/>
    <property type="project" value="InterPro"/>
</dbReference>
<organism evidence="7">
    <name type="scientific">Ananas comosus var. bracteatus</name>
    <name type="common">red pineapple</name>
    <dbReference type="NCBI Taxonomy" id="296719"/>
    <lineage>
        <taxon>Eukaryota</taxon>
        <taxon>Viridiplantae</taxon>
        <taxon>Streptophyta</taxon>
        <taxon>Embryophyta</taxon>
        <taxon>Tracheophyta</taxon>
        <taxon>Spermatophyta</taxon>
        <taxon>Magnoliopsida</taxon>
        <taxon>Liliopsida</taxon>
        <taxon>Poales</taxon>
        <taxon>Bromeliaceae</taxon>
        <taxon>Bromelioideae</taxon>
        <taxon>Ananas</taxon>
    </lineage>
</organism>
<evidence type="ECO:0000256" key="4">
    <source>
        <dbReference type="ARBA" id="ARBA00024208"/>
    </source>
</evidence>
<evidence type="ECO:0008006" key="8">
    <source>
        <dbReference type="Google" id="ProtNLM"/>
    </source>
</evidence>
<gene>
    <name evidence="7" type="ORF">CB5_LOCUS24626</name>
</gene>
<protein>
    <recommendedName>
        <fullName evidence="8">Protein CROWDED NUCLEI 4</fullName>
    </recommendedName>
</protein>